<dbReference type="SMART" id="SM00454">
    <property type="entry name" value="SAM"/>
    <property type="match status" value="1"/>
</dbReference>
<dbReference type="AlphaFoldDB" id="A0AAF3J4K2"/>
<dbReference type="SUPFAM" id="SSF47769">
    <property type="entry name" value="SAM/Pointed domain"/>
    <property type="match status" value="1"/>
</dbReference>
<dbReference type="PANTHER" id="PTHR46829:SF1">
    <property type="entry name" value="STERILE ALPHA MOTIF DOMAIN-CONTAINING PROTEIN 15"/>
    <property type="match status" value="1"/>
</dbReference>
<evidence type="ECO:0000256" key="1">
    <source>
        <dbReference type="SAM" id="MobiDB-lite"/>
    </source>
</evidence>
<reference evidence="4" key="1">
    <citation type="submission" date="2024-02" db="UniProtKB">
        <authorList>
            <consortium name="WormBaseParasite"/>
        </authorList>
    </citation>
    <scope>IDENTIFICATION</scope>
</reference>
<dbReference type="InterPro" id="IPR013761">
    <property type="entry name" value="SAM/pointed_sf"/>
</dbReference>
<dbReference type="WBParaSite" id="MBELARI_LOCUS15783">
    <property type="protein sequence ID" value="MBELARI_LOCUS15783"/>
    <property type="gene ID" value="MBELARI_LOCUS15783"/>
</dbReference>
<dbReference type="PANTHER" id="PTHR46829">
    <property type="entry name" value="STERILE ALPHA MOTIF DOMAIN-CONTAINING PROTEIN 15"/>
    <property type="match status" value="1"/>
</dbReference>
<evidence type="ECO:0000259" key="2">
    <source>
        <dbReference type="PROSITE" id="PS50105"/>
    </source>
</evidence>
<name>A0AAF3J4K2_9BILA</name>
<evidence type="ECO:0000313" key="3">
    <source>
        <dbReference type="Proteomes" id="UP000887575"/>
    </source>
</evidence>
<dbReference type="Pfam" id="PF00536">
    <property type="entry name" value="SAM_1"/>
    <property type="match status" value="1"/>
</dbReference>
<dbReference type="InterPro" id="IPR001660">
    <property type="entry name" value="SAM"/>
</dbReference>
<proteinExistence type="predicted"/>
<keyword evidence="3" id="KW-1185">Reference proteome</keyword>
<feature type="domain" description="SAM" evidence="2">
    <location>
        <begin position="130"/>
        <end position="193"/>
    </location>
</feature>
<organism evidence="3 4">
    <name type="scientific">Mesorhabditis belari</name>
    <dbReference type="NCBI Taxonomy" id="2138241"/>
    <lineage>
        <taxon>Eukaryota</taxon>
        <taxon>Metazoa</taxon>
        <taxon>Ecdysozoa</taxon>
        <taxon>Nematoda</taxon>
        <taxon>Chromadorea</taxon>
        <taxon>Rhabditida</taxon>
        <taxon>Rhabditina</taxon>
        <taxon>Rhabditomorpha</taxon>
        <taxon>Rhabditoidea</taxon>
        <taxon>Rhabditidae</taxon>
        <taxon>Mesorhabditinae</taxon>
        <taxon>Mesorhabditis</taxon>
    </lineage>
</organism>
<feature type="region of interest" description="Disordered" evidence="1">
    <location>
        <begin position="198"/>
        <end position="217"/>
    </location>
</feature>
<dbReference type="PROSITE" id="PS50105">
    <property type="entry name" value="SAM_DOMAIN"/>
    <property type="match status" value="1"/>
</dbReference>
<evidence type="ECO:0000313" key="4">
    <source>
        <dbReference type="WBParaSite" id="MBELARI_LOCUS15783"/>
    </source>
</evidence>
<dbReference type="Proteomes" id="UP000887575">
    <property type="component" value="Unassembled WGS sequence"/>
</dbReference>
<sequence>MGSEAEVDSWSLREEAVAGVEGVVDLLEDHFGFPVARSPQSGGGMESKKHSTVGLPAPALFTFDTKGDEPDKWRYVINSMRQTLAREEAVIKEERRKSLEGEARKRSRWTSWLSNKWRRRKRPKSPVSTWTVDGVLNWLSSLGLSQYTEQFRANDITGQELIHLERSDFKDLGVIKIGHIKRLQSAIGDLVEKENEARTRAGSRKGASLSVERRGMA</sequence>
<accession>A0AAF3J4K2</accession>
<protein>
    <recommendedName>
        <fullName evidence="2">SAM domain-containing protein</fullName>
    </recommendedName>
</protein>
<dbReference type="Gene3D" id="1.10.150.50">
    <property type="entry name" value="Transcription Factor, Ets-1"/>
    <property type="match status" value="1"/>
</dbReference>